<name>A0ACB8S4B2_9AGAM</name>
<evidence type="ECO:0000313" key="2">
    <source>
        <dbReference type="Proteomes" id="UP000814033"/>
    </source>
</evidence>
<keyword evidence="2" id="KW-1185">Reference proteome</keyword>
<proteinExistence type="predicted"/>
<organism evidence="1 2">
    <name type="scientific">Auriscalpium vulgare</name>
    <dbReference type="NCBI Taxonomy" id="40419"/>
    <lineage>
        <taxon>Eukaryota</taxon>
        <taxon>Fungi</taxon>
        <taxon>Dikarya</taxon>
        <taxon>Basidiomycota</taxon>
        <taxon>Agaricomycotina</taxon>
        <taxon>Agaricomycetes</taxon>
        <taxon>Russulales</taxon>
        <taxon>Auriscalpiaceae</taxon>
        <taxon>Auriscalpium</taxon>
    </lineage>
</organism>
<reference evidence="1" key="2">
    <citation type="journal article" date="2022" name="New Phytol.">
        <title>Evolutionary transition to the ectomycorrhizal habit in the genomes of a hyperdiverse lineage of mushroom-forming fungi.</title>
        <authorList>
            <person name="Looney B."/>
            <person name="Miyauchi S."/>
            <person name="Morin E."/>
            <person name="Drula E."/>
            <person name="Courty P.E."/>
            <person name="Kohler A."/>
            <person name="Kuo A."/>
            <person name="LaButti K."/>
            <person name="Pangilinan J."/>
            <person name="Lipzen A."/>
            <person name="Riley R."/>
            <person name="Andreopoulos W."/>
            <person name="He G."/>
            <person name="Johnson J."/>
            <person name="Nolan M."/>
            <person name="Tritt A."/>
            <person name="Barry K.W."/>
            <person name="Grigoriev I.V."/>
            <person name="Nagy L.G."/>
            <person name="Hibbett D."/>
            <person name="Henrissat B."/>
            <person name="Matheny P.B."/>
            <person name="Labbe J."/>
            <person name="Martin F.M."/>
        </authorList>
    </citation>
    <scope>NUCLEOTIDE SEQUENCE</scope>
    <source>
        <strain evidence="1">FP105234-sp</strain>
    </source>
</reference>
<comment type="caution">
    <text evidence="1">The sequence shown here is derived from an EMBL/GenBank/DDBJ whole genome shotgun (WGS) entry which is preliminary data.</text>
</comment>
<gene>
    <name evidence="1" type="ORF">FA95DRAFT_315963</name>
</gene>
<dbReference type="Proteomes" id="UP000814033">
    <property type="component" value="Unassembled WGS sequence"/>
</dbReference>
<reference evidence="1" key="1">
    <citation type="submission" date="2021-02" db="EMBL/GenBank/DDBJ databases">
        <authorList>
            <consortium name="DOE Joint Genome Institute"/>
            <person name="Ahrendt S."/>
            <person name="Looney B.P."/>
            <person name="Miyauchi S."/>
            <person name="Morin E."/>
            <person name="Drula E."/>
            <person name="Courty P.E."/>
            <person name="Chicoki N."/>
            <person name="Fauchery L."/>
            <person name="Kohler A."/>
            <person name="Kuo A."/>
            <person name="Labutti K."/>
            <person name="Pangilinan J."/>
            <person name="Lipzen A."/>
            <person name="Riley R."/>
            <person name="Andreopoulos W."/>
            <person name="He G."/>
            <person name="Johnson J."/>
            <person name="Barry K.W."/>
            <person name="Grigoriev I.V."/>
            <person name="Nagy L."/>
            <person name="Hibbett D."/>
            <person name="Henrissat B."/>
            <person name="Matheny P.B."/>
            <person name="Labbe J."/>
            <person name="Martin F."/>
        </authorList>
    </citation>
    <scope>NUCLEOTIDE SEQUENCE</scope>
    <source>
        <strain evidence="1">FP105234-sp</strain>
    </source>
</reference>
<accession>A0ACB8S4B2</accession>
<dbReference type="EMBL" id="MU275853">
    <property type="protein sequence ID" value="KAI0051334.1"/>
    <property type="molecule type" value="Genomic_DNA"/>
</dbReference>
<evidence type="ECO:0000313" key="1">
    <source>
        <dbReference type="EMBL" id="KAI0051334.1"/>
    </source>
</evidence>
<sequence length="277" mass="31153">MAGPSHYPFHYRFRYRRILPTALGYQEEDILTWLAIAIVTDRSLCEAPAPSTAPQVAPTHTEAAPPIVRPRATLCSTTATWLPPVSHPNVSFPERVMQYARRTMTDMLTFKTVLKLVRSGLPETLHDPDAYEGDGMQLLRRTAVYNVRDAVDVVRLVAEERRALFESWYEWPKGKCAALPSEWLNGSHWAFCRESWKCEIRTTRYLDCTKLRWKPSNEYQVKITYSANVTVTTAQCSKQRLAAEGVAVSAAVGDPSKMIIPSVLKAAAHCQVAELDG</sequence>
<protein>
    <submittedName>
        <fullName evidence="1">Uncharacterized protein</fullName>
    </submittedName>
</protein>